<evidence type="ECO:0000256" key="9">
    <source>
        <dbReference type="PIRSR" id="PIRSR601233-2"/>
    </source>
</evidence>
<evidence type="ECO:0000256" key="6">
    <source>
        <dbReference type="ARBA" id="ARBA00023211"/>
    </source>
</evidence>
<dbReference type="InterPro" id="IPR001233">
    <property type="entry name" value="RtcB"/>
</dbReference>
<dbReference type="GO" id="GO:0042245">
    <property type="term" value="P:RNA repair"/>
    <property type="evidence" value="ECO:0007669"/>
    <property type="project" value="UniProtKB-KW"/>
</dbReference>
<evidence type="ECO:0000256" key="8">
    <source>
        <dbReference type="PIRSR" id="PIRSR601233-1"/>
    </source>
</evidence>
<dbReference type="Pfam" id="PF01139">
    <property type="entry name" value="RtcB"/>
    <property type="match status" value="1"/>
</dbReference>
<evidence type="ECO:0000256" key="4">
    <source>
        <dbReference type="ARBA" id="ARBA00022800"/>
    </source>
</evidence>
<organism evidence="12 13">
    <name type="scientific">Tahibacter aquaticus</name>
    <dbReference type="NCBI Taxonomy" id="520092"/>
    <lineage>
        <taxon>Bacteria</taxon>
        <taxon>Pseudomonadati</taxon>
        <taxon>Pseudomonadota</taxon>
        <taxon>Gammaproteobacteria</taxon>
        <taxon>Lysobacterales</taxon>
        <taxon>Rhodanobacteraceae</taxon>
        <taxon>Tahibacter</taxon>
    </lineage>
</organism>
<keyword evidence="3 9" id="KW-0547">Nucleotide-binding</keyword>
<keyword evidence="6 10" id="KW-0464">Manganese</keyword>
<evidence type="ECO:0000256" key="1">
    <source>
        <dbReference type="ARBA" id="ARBA00022598"/>
    </source>
</evidence>
<sequence length="466" mass="50490">MSSSPTRLQRAFARHGIALEQHGAVYQVRRGHSEARILLPHDLPLEAKAVSQLLDFAGVGWPDRPQPVRCACATPDFHPGSLAPVGSIVATDADVVIPAAIGTDIYCGMRLITTGLRQDALAAHEPRWIRHLTRRLLVGETDVPVPSQAFRALFAQGPRACLDELAAEGVWAAADRARLLREVAGCVGLDGLVADPAYAPEHLVGTRERVRAADLGTVGSGNHFVEFQIVEAIHDRNIAHAAGLRLGEVAVMIHSGSRGVGFHVGQRWMDQARSAWQQGHKHPPSGLYALRGAAAQQCLAAMGTAARYAWLNRVVIAEWVREALESCVGADASRLVVDVPHNFVAAEQGLHLHRKGTTPAHAGDWALLPGSMGDASYLVAGLGNPDWLWSCSHGAGRALRRQVVRRQVRQDGASSPTWRCITLREERRLQEDPSAYKPIGPVLHSQEQAGLLRAAVQLRPWLTFKA</sequence>
<dbReference type="GO" id="GO:0170057">
    <property type="term" value="F:RNA ligase (GTP) activity"/>
    <property type="evidence" value="ECO:0007669"/>
    <property type="project" value="UniProtKB-EC"/>
</dbReference>
<feature type="binding site" evidence="9">
    <location>
        <begin position="393"/>
        <end position="396"/>
    </location>
    <ligand>
        <name>GMP</name>
        <dbReference type="ChEBI" id="CHEBI:58115"/>
    </ligand>
</feature>
<keyword evidence="1 11" id="KW-0436">Ligase</keyword>
<feature type="binding site" evidence="9">
    <location>
        <position position="376"/>
    </location>
    <ligand>
        <name>GMP</name>
        <dbReference type="ChEBI" id="CHEBI:58115"/>
    </ligand>
</feature>
<proteinExistence type="inferred from homology"/>
<feature type="binding site" evidence="10">
    <location>
        <position position="254"/>
    </location>
    <ligand>
        <name>Mn(2+)</name>
        <dbReference type="ChEBI" id="CHEBI:29035"/>
        <label>2</label>
    </ligand>
</feature>
<dbReference type="EC" id="6.5.1.-" evidence="11"/>
<evidence type="ECO:0000256" key="11">
    <source>
        <dbReference type="RuleBase" id="RU371113"/>
    </source>
</evidence>
<dbReference type="EMBL" id="SNZH01000003">
    <property type="protein sequence ID" value="TDR46558.1"/>
    <property type="molecule type" value="Genomic_DNA"/>
</dbReference>
<evidence type="ECO:0000313" key="13">
    <source>
        <dbReference type="Proteomes" id="UP000295293"/>
    </source>
</evidence>
<feature type="binding site" evidence="10">
    <location>
        <position position="341"/>
    </location>
    <ligand>
        <name>Mn(2+)</name>
        <dbReference type="ChEBI" id="CHEBI:29035"/>
        <label>2</label>
    </ligand>
</feature>
<dbReference type="Gene3D" id="3.90.1860.10">
    <property type="entry name" value="tRNA-splicing ligase RtcB"/>
    <property type="match status" value="1"/>
</dbReference>
<dbReference type="GO" id="GO:0006396">
    <property type="term" value="P:RNA processing"/>
    <property type="evidence" value="ECO:0007669"/>
    <property type="project" value="InterPro"/>
</dbReference>
<dbReference type="PANTHER" id="PTHR11118:SF1">
    <property type="entry name" value="RNA-SPLICING LIGASE RTCB HOMOLOG"/>
    <property type="match status" value="1"/>
</dbReference>
<evidence type="ECO:0000256" key="10">
    <source>
        <dbReference type="PIRSR" id="PIRSR601233-3"/>
    </source>
</evidence>
<dbReference type="SUPFAM" id="SSF103365">
    <property type="entry name" value="Hypothetical protein PH1602"/>
    <property type="match status" value="1"/>
</dbReference>
<feature type="binding site" evidence="9">
    <location>
        <begin position="369"/>
        <end position="372"/>
    </location>
    <ligand>
        <name>GMP</name>
        <dbReference type="ChEBI" id="CHEBI:58115"/>
    </ligand>
</feature>
<dbReference type="InterPro" id="IPR036025">
    <property type="entry name" value="RtcB-like_sf"/>
</dbReference>
<keyword evidence="4" id="KW-0692">RNA repair</keyword>
<evidence type="ECO:0000313" key="12">
    <source>
        <dbReference type="EMBL" id="TDR46558.1"/>
    </source>
</evidence>
<feature type="active site" description="GMP-histidine intermediate" evidence="8">
    <location>
        <position position="393"/>
    </location>
</feature>
<evidence type="ECO:0000256" key="7">
    <source>
        <dbReference type="ARBA" id="ARBA00047746"/>
    </source>
</evidence>
<name>A0A4R6Z4E2_9GAMM</name>
<feature type="binding site" evidence="10">
    <location>
        <position position="223"/>
    </location>
    <ligand>
        <name>Mn(2+)</name>
        <dbReference type="ChEBI" id="CHEBI:29035"/>
        <label>1</label>
    </ligand>
</feature>
<evidence type="ECO:0000256" key="5">
    <source>
        <dbReference type="ARBA" id="ARBA00023134"/>
    </source>
</evidence>
<dbReference type="GO" id="GO:0003972">
    <property type="term" value="F:RNA ligase (ATP) activity"/>
    <property type="evidence" value="ECO:0007669"/>
    <property type="project" value="TreeGrafter"/>
</dbReference>
<evidence type="ECO:0000256" key="3">
    <source>
        <dbReference type="ARBA" id="ARBA00022741"/>
    </source>
</evidence>
<feature type="binding site" evidence="9">
    <location>
        <begin position="222"/>
        <end position="226"/>
    </location>
    <ligand>
        <name>GMP</name>
        <dbReference type="ChEBI" id="CHEBI:58115"/>
    </ligand>
</feature>
<feature type="binding site" evidence="10">
    <location>
        <position position="104"/>
    </location>
    <ligand>
        <name>Mn(2+)</name>
        <dbReference type="ChEBI" id="CHEBI:29035"/>
        <label>1</label>
    </ligand>
</feature>
<dbReference type="RefSeq" id="WP_133817699.1">
    <property type="nucleotide sequence ID" value="NZ_SNZH01000003.1"/>
</dbReference>
<gene>
    <name evidence="11" type="primary">rtcB</name>
    <name evidence="12" type="ORF">DFR29_10390</name>
</gene>
<comment type="cofactor">
    <cofactor evidence="10 11">
        <name>Mn(2+)</name>
        <dbReference type="ChEBI" id="CHEBI:29035"/>
    </cofactor>
    <text evidence="10 11">Binds 2 manganese ions per subunit.</text>
</comment>
<keyword evidence="13" id="KW-1185">Reference proteome</keyword>
<accession>A0A4R6Z4E2</accession>
<dbReference type="GO" id="GO:0046872">
    <property type="term" value="F:metal ion binding"/>
    <property type="evidence" value="ECO:0007669"/>
    <property type="project" value="UniProtKB-UniRule"/>
</dbReference>
<dbReference type="PANTHER" id="PTHR11118">
    <property type="entry name" value="RNA-SPLICING LIGASE RTCB HOMOLOG"/>
    <property type="match status" value="1"/>
</dbReference>
<dbReference type="AlphaFoldDB" id="A0A4R6Z4E2"/>
<comment type="catalytic activity">
    <reaction evidence="7">
        <text>a 3'-end 3'-phospho-ribonucleotide-RNA + a 5'-end dephospho-ribonucleoside-RNA + GTP = a ribonucleotidyl-ribonucleotide-RNA + GMP + diphosphate</text>
        <dbReference type="Rhea" id="RHEA:68076"/>
        <dbReference type="Rhea" id="RHEA-COMP:10463"/>
        <dbReference type="Rhea" id="RHEA-COMP:13936"/>
        <dbReference type="Rhea" id="RHEA-COMP:17355"/>
        <dbReference type="ChEBI" id="CHEBI:33019"/>
        <dbReference type="ChEBI" id="CHEBI:37565"/>
        <dbReference type="ChEBI" id="CHEBI:58115"/>
        <dbReference type="ChEBI" id="CHEBI:83062"/>
        <dbReference type="ChEBI" id="CHEBI:138284"/>
        <dbReference type="ChEBI" id="CHEBI:173118"/>
        <dbReference type="EC" id="6.5.1.8"/>
    </reaction>
</comment>
<comment type="subunit">
    <text evidence="11">Monomer.</text>
</comment>
<keyword evidence="2 10" id="KW-0479">Metal-binding</keyword>
<reference evidence="12 13" key="1">
    <citation type="submission" date="2019-03" db="EMBL/GenBank/DDBJ databases">
        <title>Genomic Encyclopedia of Type Strains, Phase IV (KMG-IV): sequencing the most valuable type-strain genomes for metagenomic binning, comparative biology and taxonomic classification.</title>
        <authorList>
            <person name="Goeker M."/>
        </authorList>
    </citation>
    <scope>NUCLEOTIDE SEQUENCE [LARGE SCALE GENOMIC DNA]</scope>
    <source>
        <strain evidence="12 13">DSM 21667</strain>
    </source>
</reference>
<evidence type="ECO:0000256" key="2">
    <source>
        <dbReference type="ARBA" id="ARBA00022723"/>
    </source>
</evidence>
<comment type="similarity">
    <text evidence="11">Belongs to the RtcB family.</text>
</comment>
<dbReference type="OrthoDB" id="9802323at2"/>
<comment type="caution">
    <text evidence="12">The sequence shown here is derived from an EMBL/GenBank/DDBJ whole genome shotgun (WGS) entry which is preliminary data.</text>
</comment>
<protein>
    <recommendedName>
        <fullName evidence="11">tRNA-splicing ligase RtcB</fullName>
        <ecNumber evidence="11">6.5.1.-</ecNumber>
    </recommendedName>
</protein>
<dbReference type="Proteomes" id="UP000295293">
    <property type="component" value="Unassembled WGS sequence"/>
</dbReference>
<keyword evidence="5 9" id="KW-0342">GTP-binding</keyword>
<dbReference type="GO" id="GO:0005525">
    <property type="term" value="F:GTP binding"/>
    <property type="evidence" value="ECO:0007669"/>
    <property type="project" value="UniProtKB-KW"/>
</dbReference>
<feature type="binding site" evidence="9">
    <location>
        <begin position="341"/>
        <end position="342"/>
    </location>
    <ligand>
        <name>GMP</name>
        <dbReference type="ChEBI" id="CHEBI:58115"/>
    </ligand>
</feature>